<proteinExistence type="predicted"/>
<dbReference type="InterPro" id="IPR042095">
    <property type="entry name" value="SUMF_sf"/>
</dbReference>
<sequence>MRKKLIVVPALVSFALLIAAQAPAAVADVRISATTATPSIPRATITLATTGKGPSAVVVDPYGGVYTADTRANTVTKITPEGDAFILGTTGHLPTALALDLTGNIYTANSGDNTVTKITPGGVSTLFGATGNQPMGIKVDASGNVYTANYQDSTVTKISATGVSSTLAATGTHPLGLALDPAGNVYTANEGSDTVTKITPDGTQSTFGTTGGWPQAIAIDLAGSVFTANWNSANVSMITSGGTSSIIGKTGRRPIGITIDPNGNLYVTNDGSDSVSQLTPGGDSRVIAVAGRRPIGITSDAAGNLFVANSVSNTVSQIFPRPPIRPNVLTLSTVTVASAGNPSAWIIPFYNDVYESSASCQAALPAVQAATQADPDTGVQAVASTSCMEVGSVPYNFDIAETELTVAQWVAFLNTVDPLGSNRHHLWDAPESSAVWPKFGSINRNLKAPLGQRYYVASSAWANKPYNSADFSRAARFANAAQNGTVLSKKTSPVTTVSGQQLQVTTYTVRLSSKTETGMYTMKNRKATRNSKTGFMISSQNEWIKAAYYDPNGGGKFSYWDYPTNPGLYVNCPVDTSGCSTGEQPVATQLDVNGNVTNAGTQPLATFESLPGSAPDWCPQPFTAAQCSQTPVPLFPAYGGNVSSVGQALTRSPWGTLDQGGNVVEITDTIAPPPKLSDPSIVWRRWHGGVVTATAYQMWLSAVGVTPQTIPGYSINPFRGIRLVVQGTK</sequence>
<dbReference type="SUPFAM" id="SSF101898">
    <property type="entry name" value="NHL repeat"/>
    <property type="match status" value="1"/>
</dbReference>
<dbReference type="SUPFAM" id="SSF56436">
    <property type="entry name" value="C-type lectin-like"/>
    <property type="match status" value="1"/>
</dbReference>
<dbReference type="Pfam" id="PF24684">
    <property type="entry name" value="Vgb_lyase"/>
    <property type="match status" value="1"/>
</dbReference>
<dbReference type="InterPro" id="IPR011042">
    <property type="entry name" value="6-blade_b-propeller_TolB-like"/>
</dbReference>
<reference evidence="1" key="1">
    <citation type="submission" date="2020-05" db="EMBL/GenBank/DDBJ databases">
        <authorList>
            <person name="Chiriac C."/>
            <person name="Salcher M."/>
            <person name="Ghai R."/>
            <person name="Kavagutti S V."/>
        </authorList>
    </citation>
    <scope>NUCLEOTIDE SEQUENCE</scope>
</reference>
<gene>
    <name evidence="1" type="ORF">UFOPK2310_00426</name>
</gene>
<dbReference type="Gene3D" id="3.90.1580.10">
    <property type="entry name" value="paralog of FGE (formylglycine-generating enzyme)"/>
    <property type="match status" value="1"/>
</dbReference>
<name>A0A6J6M4M6_9ZZZZ</name>
<accession>A0A6J6M4M6</accession>
<protein>
    <submittedName>
        <fullName evidence="1">Unannotated protein</fullName>
    </submittedName>
</protein>
<evidence type="ECO:0000313" key="1">
    <source>
        <dbReference type="EMBL" id="CAB4667473.1"/>
    </source>
</evidence>
<dbReference type="InterPro" id="IPR051344">
    <property type="entry name" value="Vgb"/>
</dbReference>
<dbReference type="AlphaFoldDB" id="A0A6J6M4M6"/>
<dbReference type="PANTHER" id="PTHR40274">
    <property type="entry name" value="VIRGINIAMYCIN B LYASE"/>
    <property type="match status" value="1"/>
</dbReference>
<organism evidence="1">
    <name type="scientific">freshwater metagenome</name>
    <dbReference type="NCBI Taxonomy" id="449393"/>
    <lineage>
        <taxon>unclassified sequences</taxon>
        <taxon>metagenomes</taxon>
        <taxon>ecological metagenomes</taxon>
    </lineage>
</organism>
<dbReference type="InterPro" id="IPR016187">
    <property type="entry name" value="CTDL_fold"/>
</dbReference>
<dbReference type="EMBL" id="CAEZWW010000035">
    <property type="protein sequence ID" value="CAB4667473.1"/>
    <property type="molecule type" value="Genomic_DNA"/>
</dbReference>
<dbReference type="Gene3D" id="2.120.10.30">
    <property type="entry name" value="TolB, C-terminal domain"/>
    <property type="match status" value="2"/>
</dbReference>
<dbReference type="PANTHER" id="PTHR40274:SF3">
    <property type="entry name" value="VIRGINIAMYCIN B LYASE"/>
    <property type="match status" value="1"/>
</dbReference>